<feature type="transmembrane region" description="Helical" evidence="2">
    <location>
        <begin position="192"/>
        <end position="210"/>
    </location>
</feature>
<reference evidence="3" key="1">
    <citation type="journal article" date="2023" name="Mol. Phylogenet. Evol.">
        <title>Genome-scale phylogeny and comparative genomics of the fungal order Sordariales.</title>
        <authorList>
            <person name="Hensen N."/>
            <person name="Bonometti L."/>
            <person name="Westerberg I."/>
            <person name="Brannstrom I.O."/>
            <person name="Guillou S."/>
            <person name="Cros-Aarteil S."/>
            <person name="Calhoun S."/>
            <person name="Haridas S."/>
            <person name="Kuo A."/>
            <person name="Mondo S."/>
            <person name="Pangilinan J."/>
            <person name="Riley R."/>
            <person name="LaButti K."/>
            <person name="Andreopoulos B."/>
            <person name="Lipzen A."/>
            <person name="Chen C."/>
            <person name="Yan M."/>
            <person name="Daum C."/>
            <person name="Ng V."/>
            <person name="Clum A."/>
            <person name="Steindorff A."/>
            <person name="Ohm R.A."/>
            <person name="Martin F."/>
            <person name="Silar P."/>
            <person name="Natvig D.O."/>
            <person name="Lalanne C."/>
            <person name="Gautier V."/>
            <person name="Ament-Velasquez S.L."/>
            <person name="Kruys A."/>
            <person name="Hutchinson M.I."/>
            <person name="Powell A.J."/>
            <person name="Barry K."/>
            <person name="Miller A.N."/>
            <person name="Grigoriev I.V."/>
            <person name="Debuchy R."/>
            <person name="Gladieux P."/>
            <person name="Hiltunen Thoren M."/>
            <person name="Johannesson H."/>
        </authorList>
    </citation>
    <scope>NUCLEOTIDE SEQUENCE</scope>
    <source>
        <strain evidence="3">PSN293</strain>
    </source>
</reference>
<keyword evidence="2" id="KW-0472">Membrane</keyword>
<name>A0AAN6YGZ8_9PEZI</name>
<feature type="transmembrane region" description="Helical" evidence="2">
    <location>
        <begin position="150"/>
        <end position="172"/>
    </location>
</feature>
<organism evidence="3 4">
    <name type="scientific">Rhypophila decipiens</name>
    <dbReference type="NCBI Taxonomy" id="261697"/>
    <lineage>
        <taxon>Eukaryota</taxon>
        <taxon>Fungi</taxon>
        <taxon>Dikarya</taxon>
        <taxon>Ascomycota</taxon>
        <taxon>Pezizomycotina</taxon>
        <taxon>Sordariomycetes</taxon>
        <taxon>Sordariomycetidae</taxon>
        <taxon>Sordariales</taxon>
        <taxon>Naviculisporaceae</taxon>
        <taxon>Rhypophila</taxon>
    </lineage>
</organism>
<proteinExistence type="predicted"/>
<dbReference type="EMBL" id="MU858059">
    <property type="protein sequence ID" value="KAK4217505.1"/>
    <property type="molecule type" value="Genomic_DNA"/>
</dbReference>
<sequence>MEMHPGRVSSLGPQPSSSRGQGRQTEGSSGRTSHADKQQQRLSKSLSVTKRSRDSFDPFPPRHCLPPQTLQAIRKHRLAATKATNERFTILKPDETPIELVVFGTSLGFLTFLTIGSEECIEFGGRVHSTNEEAGARRQRMTKGQLRWSVVPRGFICLSAVAFIVLVGVAPLTHRSPFAHEPETTDYRASQGAAMVLAFGIALAEGCLVLDSYSRLRGMAMNARGNQAC</sequence>
<comment type="caution">
    <text evidence="3">The sequence shown here is derived from an EMBL/GenBank/DDBJ whole genome shotgun (WGS) entry which is preliminary data.</text>
</comment>
<keyword evidence="2" id="KW-1133">Transmembrane helix</keyword>
<reference evidence="3" key="2">
    <citation type="submission" date="2023-05" db="EMBL/GenBank/DDBJ databases">
        <authorList>
            <consortium name="Lawrence Berkeley National Laboratory"/>
            <person name="Steindorff A."/>
            <person name="Hensen N."/>
            <person name="Bonometti L."/>
            <person name="Westerberg I."/>
            <person name="Brannstrom I.O."/>
            <person name="Guillou S."/>
            <person name="Cros-Aarteil S."/>
            <person name="Calhoun S."/>
            <person name="Haridas S."/>
            <person name="Kuo A."/>
            <person name="Mondo S."/>
            <person name="Pangilinan J."/>
            <person name="Riley R."/>
            <person name="Labutti K."/>
            <person name="Andreopoulos B."/>
            <person name="Lipzen A."/>
            <person name="Chen C."/>
            <person name="Yanf M."/>
            <person name="Daum C."/>
            <person name="Ng V."/>
            <person name="Clum A."/>
            <person name="Ohm R."/>
            <person name="Martin F."/>
            <person name="Silar P."/>
            <person name="Natvig D."/>
            <person name="Lalanne C."/>
            <person name="Gautier V."/>
            <person name="Ament-Velasquez S.L."/>
            <person name="Kruys A."/>
            <person name="Hutchinson M.I."/>
            <person name="Powell A.J."/>
            <person name="Barry K."/>
            <person name="Miller A.N."/>
            <person name="Grigoriev I.V."/>
            <person name="Debuchy R."/>
            <person name="Gladieux P."/>
            <person name="Thoren M.H."/>
            <person name="Johannesson H."/>
        </authorList>
    </citation>
    <scope>NUCLEOTIDE SEQUENCE</scope>
    <source>
        <strain evidence="3">PSN293</strain>
    </source>
</reference>
<feature type="compositionally biased region" description="Polar residues" evidence="1">
    <location>
        <begin position="11"/>
        <end position="32"/>
    </location>
</feature>
<dbReference type="Proteomes" id="UP001301769">
    <property type="component" value="Unassembled WGS sequence"/>
</dbReference>
<protein>
    <submittedName>
        <fullName evidence="3">Uncharacterized protein</fullName>
    </submittedName>
</protein>
<gene>
    <name evidence="3" type="ORF">QBC37DRAFT_369930</name>
</gene>
<accession>A0AAN6YGZ8</accession>
<keyword evidence="2" id="KW-0812">Transmembrane</keyword>
<feature type="compositionally biased region" description="Polar residues" evidence="1">
    <location>
        <begin position="40"/>
        <end position="49"/>
    </location>
</feature>
<feature type="region of interest" description="Disordered" evidence="1">
    <location>
        <begin position="1"/>
        <end position="66"/>
    </location>
</feature>
<evidence type="ECO:0000313" key="4">
    <source>
        <dbReference type="Proteomes" id="UP001301769"/>
    </source>
</evidence>
<dbReference type="AlphaFoldDB" id="A0AAN6YGZ8"/>
<keyword evidence="4" id="KW-1185">Reference proteome</keyword>
<evidence type="ECO:0000256" key="1">
    <source>
        <dbReference type="SAM" id="MobiDB-lite"/>
    </source>
</evidence>
<evidence type="ECO:0000313" key="3">
    <source>
        <dbReference type="EMBL" id="KAK4217505.1"/>
    </source>
</evidence>
<evidence type="ECO:0000256" key="2">
    <source>
        <dbReference type="SAM" id="Phobius"/>
    </source>
</evidence>